<sequence>MSWVALSFMSIIPAGMIQVHHPQSYVNEWQTSSPTARDVRHRRHDKSIIPMMVANCKE</sequence>
<reference evidence="3" key="2">
    <citation type="submission" date="2015-01" db="EMBL/GenBank/DDBJ databases">
        <title>Evolutionary Origins and Diversification of the Mycorrhizal Mutualists.</title>
        <authorList>
            <consortium name="DOE Joint Genome Institute"/>
            <consortium name="Mycorrhizal Genomics Consortium"/>
            <person name="Kohler A."/>
            <person name="Kuo A."/>
            <person name="Nagy L.G."/>
            <person name="Floudas D."/>
            <person name="Copeland A."/>
            <person name="Barry K.W."/>
            <person name="Cichocki N."/>
            <person name="Veneault-Fourrey C."/>
            <person name="LaButti K."/>
            <person name="Lindquist E.A."/>
            <person name="Lipzen A."/>
            <person name="Lundell T."/>
            <person name="Morin E."/>
            <person name="Murat C."/>
            <person name="Riley R."/>
            <person name="Ohm R."/>
            <person name="Sun H."/>
            <person name="Tunlid A."/>
            <person name="Henrissat B."/>
            <person name="Grigoriev I.V."/>
            <person name="Hibbett D.S."/>
            <person name="Martin F."/>
        </authorList>
    </citation>
    <scope>NUCLEOTIDE SEQUENCE [LARGE SCALE GENOMIC DNA]</scope>
    <source>
        <strain evidence="3">F 1598</strain>
    </source>
</reference>
<name>A0A0C3ENH9_PILCF</name>
<dbReference type="EMBL" id="KN833066">
    <property type="protein sequence ID" value="KIM74115.1"/>
    <property type="molecule type" value="Genomic_DNA"/>
</dbReference>
<reference evidence="2 3" key="1">
    <citation type="submission" date="2014-04" db="EMBL/GenBank/DDBJ databases">
        <authorList>
            <consortium name="DOE Joint Genome Institute"/>
            <person name="Kuo A."/>
            <person name="Tarkka M."/>
            <person name="Buscot F."/>
            <person name="Kohler A."/>
            <person name="Nagy L.G."/>
            <person name="Floudas D."/>
            <person name="Copeland A."/>
            <person name="Barry K.W."/>
            <person name="Cichocki N."/>
            <person name="Veneault-Fourrey C."/>
            <person name="LaButti K."/>
            <person name="Lindquist E.A."/>
            <person name="Lipzen A."/>
            <person name="Lundell T."/>
            <person name="Morin E."/>
            <person name="Murat C."/>
            <person name="Sun H."/>
            <person name="Tunlid A."/>
            <person name="Henrissat B."/>
            <person name="Grigoriev I.V."/>
            <person name="Hibbett D.S."/>
            <person name="Martin F."/>
            <person name="Nordberg H.P."/>
            <person name="Cantor M.N."/>
            <person name="Hua S.X."/>
        </authorList>
    </citation>
    <scope>NUCLEOTIDE SEQUENCE [LARGE SCALE GENOMIC DNA]</scope>
    <source>
        <strain evidence="2 3">F 1598</strain>
    </source>
</reference>
<evidence type="ECO:0000313" key="2">
    <source>
        <dbReference type="EMBL" id="KIM74115.1"/>
    </source>
</evidence>
<gene>
    <name evidence="2" type="ORF">PILCRDRAFT_828526</name>
</gene>
<organism evidence="2 3">
    <name type="scientific">Piloderma croceum (strain F 1598)</name>
    <dbReference type="NCBI Taxonomy" id="765440"/>
    <lineage>
        <taxon>Eukaryota</taxon>
        <taxon>Fungi</taxon>
        <taxon>Dikarya</taxon>
        <taxon>Basidiomycota</taxon>
        <taxon>Agaricomycotina</taxon>
        <taxon>Agaricomycetes</taxon>
        <taxon>Agaricomycetidae</taxon>
        <taxon>Atheliales</taxon>
        <taxon>Atheliaceae</taxon>
        <taxon>Piloderma</taxon>
    </lineage>
</organism>
<accession>A0A0C3ENH9</accession>
<protein>
    <submittedName>
        <fullName evidence="2">Uncharacterized protein</fullName>
    </submittedName>
</protein>
<dbReference type="Proteomes" id="UP000054166">
    <property type="component" value="Unassembled WGS sequence"/>
</dbReference>
<dbReference type="InParanoid" id="A0A0C3ENH9"/>
<dbReference type="HOGENOM" id="CLU_2979932_0_0_1"/>
<feature type="chain" id="PRO_5002177119" evidence="1">
    <location>
        <begin position="17"/>
        <end position="58"/>
    </location>
</feature>
<proteinExistence type="predicted"/>
<dbReference type="AlphaFoldDB" id="A0A0C3ENH9"/>
<feature type="signal peptide" evidence="1">
    <location>
        <begin position="1"/>
        <end position="16"/>
    </location>
</feature>
<evidence type="ECO:0000313" key="3">
    <source>
        <dbReference type="Proteomes" id="UP000054166"/>
    </source>
</evidence>
<evidence type="ECO:0000256" key="1">
    <source>
        <dbReference type="SAM" id="SignalP"/>
    </source>
</evidence>
<keyword evidence="3" id="KW-1185">Reference proteome</keyword>
<keyword evidence="1" id="KW-0732">Signal</keyword>